<organism evidence="2 3">
    <name type="scientific">Sphingomonas hylomeconis</name>
    <dbReference type="NCBI Taxonomy" id="1395958"/>
    <lineage>
        <taxon>Bacteria</taxon>
        <taxon>Pseudomonadati</taxon>
        <taxon>Pseudomonadota</taxon>
        <taxon>Alphaproteobacteria</taxon>
        <taxon>Sphingomonadales</taxon>
        <taxon>Sphingomonadaceae</taxon>
        <taxon>Sphingomonas</taxon>
    </lineage>
</organism>
<proteinExistence type="predicted"/>
<feature type="region of interest" description="Disordered" evidence="1">
    <location>
        <begin position="158"/>
        <end position="190"/>
    </location>
</feature>
<gene>
    <name evidence="2" type="ORF">ACFONA_15725</name>
</gene>
<dbReference type="RefSeq" id="WP_261292532.1">
    <property type="nucleotide sequence ID" value="NZ_JANQBK010000001.1"/>
</dbReference>
<comment type="caution">
    <text evidence="2">The sequence shown here is derived from an EMBL/GenBank/DDBJ whole genome shotgun (WGS) entry which is preliminary data.</text>
</comment>
<dbReference type="Proteomes" id="UP001595713">
    <property type="component" value="Unassembled WGS sequence"/>
</dbReference>
<sequence>MMLAAMLIEGAVVLSAPVDPIAAFRAVCMEGGARFADGAAKSVKPGDISPKIRRVYRPPAEATLFAAKGAGGEVIIATENSVRQDGTKHCEVFAENLGEERLSDLGFRVGPPKASPAAIRNFNSAYDVTSDQGYILKAVKVGAGDMVIRSIALTPEQSERRQNDYRTISDPAVSKKERNAAARRIAEEGN</sequence>
<dbReference type="EMBL" id="JBHRXP010000007">
    <property type="protein sequence ID" value="MFC3581619.1"/>
    <property type="molecule type" value="Genomic_DNA"/>
</dbReference>
<feature type="compositionally biased region" description="Basic and acidic residues" evidence="1">
    <location>
        <begin position="173"/>
        <end position="190"/>
    </location>
</feature>
<evidence type="ECO:0000313" key="3">
    <source>
        <dbReference type="Proteomes" id="UP001595713"/>
    </source>
</evidence>
<evidence type="ECO:0000313" key="2">
    <source>
        <dbReference type="EMBL" id="MFC3581619.1"/>
    </source>
</evidence>
<protein>
    <submittedName>
        <fullName evidence="2">Uncharacterized protein</fullName>
    </submittedName>
</protein>
<keyword evidence="3" id="KW-1185">Reference proteome</keyword>
<reference evidence="3" key="1">
    <citation type="journal article" date="2019" name="Int. J. Syst. Evol. Microbiol.">
        <title>The Global Catalogue of Microorganisms (GCM) 10K type strain sequencing project: providing services to taxonomists for standard genome sequencing and annotation.</title>
        <authorList>
            <consortium name="The Broad Institute Genomics Platform"/>
            <consortium name="The Broad Institute Genome Sequencing Center for Infectious Disease"/>
            <person name="Wu L."/>
            <person name="Ma J."/>
        </authorList>
    </citation>
    <scope>NUCLEOTIDE SEQUENCE [LARGE SCALE GENOMIC DNA]</scope>
    <source>
        <strain evidence="3">KCTC 42739</strain>
    </source>
</reference>
<name>A0ABV7SXH5_9SPHN</name>
<evidence type="ECO:0000256" key="1">
    <source>
        <dbReference type="SAM" id="MobiDB-lite"/>
    </source>
</evidence>
<accession>A0ABV7SXH5</accession>